<feature type="domain" description="EF-hand" evidence="8">
    <location>
        <begin position="863"/>
        <end position="898"/>
    </location>
</feature>
<feature type="region of interest" description="Disordered" evidence="7">
    <location>
        <begin position="69"/>
        <end position="137"/>
    </location>
</feature>
<evidence type="ECO:0000256" key="1">
    <source>
        <dbReference type="ARBA" id="ARBA00020786"/>
    </source>
</evidence>
<keyword evidence="3" id="KW-0677">Repeat</keyword>
<reference evidence="9" key="1">
    <citation type="submission" date="2021-01" db="EMBL/GenBank/DDBJ databases">
        <authorList>
            <person name="Corre E."/>
            <person name="Pelletier E."/>
            <person name="Niang G."/>
            <person name="Scheremetjew M."/>
            <person name="Finn R."/>
            <person name="Kale V."/>
            <person name="Holt S."/>
            <person name="Cochrane G."/>
            <person name="Meng A."/>
            <person name="Brown T."/>
            <person name="Cohen L."/>
        </authorList>
    </citation>
    <scope>NUCLEOTIDE SEQUENCE</scope>
    <source>
        <strain evidence="9">CCMP3105</strain>
    </source>
</reference>
<dbReference type="CDD" id="cd00051">
    <property type="entry name" value="EFh"/>
    <property type="match status" value="2"/>
</dbReference>
<dbReference type="Pfam" id="PF13833">
    <property type="entry name" value="EF-hand_8"/>
    <property type="match status" value="1"/>
</dbReference>
<protein>
    <recommendedName>
        <fullName evidence="1">Calmodulin</fullName>
    </recommendedName>
</protein>
<name>A0A7S4Q5Z9_9DINO</name>
<gene>
    <name evidence="9" type="ORF">AMON00008_LOCUS13149</name>
</gene>
<organism evidence="9">
    <name type="scientific">Alexandrium monilatum</name>
    <dbReference type="NCBI Taxonomy" id="311494"/>
    <lineage>
        <taxon>Eukaryota</taxon>
        <taxon>Sar</taxon>
        <taxon>Alveolata</taxon>
        <taxon>Dinophyceae</taxon>
        <taxon>Gonyaulacales</taxon>
        <taxon>Pyrocystaceae</taxon>
        <taxon>Alexandrium</taxon>
    </lineage>
</organism>
<dbReference type="InterPro" id="IPR050230">
    <property type="entry name" value="CALM/Myosin/TropC-like"/>
</dbReference>
<dbReference type="PROSITE" id="PS50222">
    <property type="entry name" value="EF_HAND_2"/>
    <property type="match status" value="6"/>
</dbReference>
<dbReference type="PROSITE" id="PS00018">
    <property type="entry name" value="EF_HAND_1"/>
    <property type="match status" value="7"/>
</dbReference>
<evidence type="ECO:0000256" key="2">
    <source>
        <dbReference type="ARBA" id="ARBA00022723"/>
    </source>
</evidence>
<proteinExistence type="predicted"/>
<dbReference type="GO" id="GO:0016460">
    <property type="term" value="C:myosin II complex"/>
    <property type="evidence" value="ECO:0007669"/>
    <property type="project" value="TreeGrafter"/>
</dbReference>
<feature type="compositionally biased region" description="Polar residues" evidence="7">
    <location>
        <begin position="105"/>
        <end position="115"/>
    </location>
</feature>
<keyword evidence="2" id="KW-0479">Metal-binding</keyword>
<dbReference type="Gene3D" id="1.10.238.10">
    <property type="entry name" value="EF-hand"/>
    <property type="match status" value="6"/>
</dbReference>
<feature type="domain" description="EF-hand" evidence="8">
    <location>
        <begin position="807"/>
        <end position="842"/>
    </location>
</feature>
<dbReference type="SMART" id="SM00054">
    <property type="entry name" value="EFh"/>
    <property type="match status" value="7"/>
</dbReference>
<feature type="domain" description="EF-hand" evidence="8">
    <location>
        <begin position="647"/>
        <end position="682"/>
    </location>
</feature>
<feature type="domain" description="EF-hand" evidence="8">
    <location>
        <begin position="468"/>
        <end position="503"/>
    </location>
</feature>
<evidence type="ECO:0000256" key="5">
    <source>
        <dbReference type="ARBA" id="ARBA00022990"/>
    </source>
</evidence>
<feature type="compositionally biased region" description="Low complexity" evidence="7">
    <location>
        <begin position="270"/>
        <end position="281"/>
    </location>
</feature>
<accession>A0A7S4Q5Z9</accession>
<feature type="region of interest" description="Disordered" evidence="7">
    <location>
        <begin position="152"/>
        <end position="284"/>
    </location>
</feature>
<evidence type="ECO:0000256" key="4">
    <source>
        <dbReference type="ARBA" id="ARBA00022837"/>
    </source>
</evidence>
<sequence>MVPGSWRGAPGTKTSLKAQAMRNVAQLSEKLLRTNERMSKVSRQQQLLVQARLGRRKERTRDFMRQVMAPPSQLVPPQESRWEPPPPNFPDMDCLPQWLPRSSDAIGSSLPSPSTAKRRSTLRRHNTLPSLPPAPQSPRELLQWMEKVMERPSAQQLRPLDGKAPLEEVPEEEAAGPAVPREPAFSPKDSTREWMRRVEQEALERWQPPAEEDQPEGPLGLLTPRTLAELPKTELAPPPPRPAPPRKLPDLPGSSPAASGRSSRRPSPRPSTQGSPSGSRPVSRINAMSRSLSRNTQSRPTLRLTLEGTLLLDPQAAEEQEPEEALLVFKDLALDGDIPADRLLEALRRLGYRRPNEVWALEITARFEGRSHLDRPEFFEFVDAYAEKFRTLMRQKVLDVDKSGTGRVSASELPKLLRQEGVTTPPGLVEDLINEFPASERATANWIGVAQFIQMSNHAIDRFGFTRAQVEELSTIFSRYDRDEDGSLTSAELRAGLAWSGFREDVEATGKIRAAVGQRANAPMNKAEFFQFMQRLRDQLCEDIRSALAPGGSAKREELHGIVERLGFRAMTPEVISEALEDCQIAHKASFEHDDVFVALEKVREKEDLLHAQQAEAVAAFEKFARGGNDIGGLELMSAIRFLGYPQTMEQVQEILEDFDIDESNTLDREEFVKVIRHYRQDMMMSIRKSFRENDLDRDGSLSVKEVRRVFLKAGQVIPEKELTQMMQECTDQGKKLDLWSFAALMEKHRMQVRNKQRANQGFTDLEVRKYTRIFNRFDPDGVGEVSNRNLARLIEELFPGVREDHATHARAKAVLKEIDEDGDGQVDLREFLRMMRFVQDDADEKRMARDQEALKDARFTRVETKEFRQVFQMFDDDMSGDLSYDDVATMLSGIVPLGHRASKSLLAILKAVDRNGDRVIDFLEFLGLMRRLQDDDWNNINSHCASLADAAHEERLEDQERLAAGHANAQPAGKKAGA</sequence>
<evidence type="ECO:0000256" key="7">
    <source>
        <dbReference type="SAM" id="MobiDB-lite"/>
    </source>
</evidence>
<evidence type="ECO:0000256" key="3">
    <source>
        <dbReference type="ARBA" id="ARBA00022737"/>
    </source>
</evidence>
<feature type="compositionally biased region" description="Basic residues" evidence="7">
    <location>
        <begin position="116"/>
        <end position="126"/>
    </location>
</feature>
<dbReference type="SUPFAM" id="SSF47473">
    <property type="entry name" value="EF-hand"/>
    <property type="match status" value="4"/>
</dbReference>
<feature type="compositionally biased region" description="Pro residues" evidence="7">
    <location>
        <begin position="236"/>
        <end position="246"/>
    </location>
</feature>
<dbReference type="InterPro" id="IPR002048">
    <property type="entry name" value="EF_hand_dom"/>
</dbReference>
<feature type="domain" description="EF-hand" evidence="8">
    <location>
        <begin position="687"/>
        <end position="717"/>
    </location>
</feature>
<dbReference type="PANTHER" id="PTHR23048">
    <property type="entry name" value="MYOSIN LIGHT CHAIN 1, 3"/>
    <property type="match status" value="1"/>
</dbReference>
<dbReference type="Pfam" id="PF13499">
    <property type="entry name" value="EF-hand_7"/>
    <property type="match status" value="2"/>
</dbReference>
<dbReference type="InterPro" id="IPR018247">
    <property type="entry name" value="EF_Hand_1_Ca_BS"/>
</dbReference>
<dbReference type="InterPro" id="IPR011992">
    <property type="entry name" value="EF-hand-dom_pair"/>
</dbReference>
<dbReference type="EMBL" id="HBNR01019798">
    <property type="protein sequence ID" value="CAE4573530.1"/>
    <property type="molecule type" value="Transcribed_RNA"/>
</dbReference>
<evidence type="ECO:0000313" key="9">
    <source>
        <dbReference type="EMBL" id="CAE4573530.1"/>
    </source>
</evidence>
<evidence type="ECO:0000256" key="6">
    <source>
        <dbReference type="SAM" id="Coils"/>
    </source>
</evidence>
<evidence type="ECO:0000259" key="8">
    <source>
        <dbReference type="PROSITE" id="PS50222"/>
    </source>
</evidence>
<feature type="coiled-coil region" evidence="6">
    <location>
        <begin position="17"/>
        <end position="44"/>
    </location>
</feature>
<feature type="compositionally biased region" description="Basic and acidic residues" evidence="7">
    <location>
        <begin position="189"/>
        <end position="204"/>
    </location>
</feature>
<dbReference type="PANTHER" id="PTHR23048:SF0">
    <property type="entry name" value="CALMODULIN LIKE 3"/>
    <property type="match status" value="1"/>
</dbReference>
<feature type="region of interest" description="Disordered" evidence="7">
    <location>
        <begin position="956"/>
        <end position="979"/>
    </location>
</feature>
<feature type="compositionally biased region" description="Low complexity" evidence="7">
    <location>
        <begin position="250"/>
        <end position="261"/>
    </location>
</feature>
<keyword evidence="5" id="KW-0007">Acetylation</keyword>
<dbReference type="GO" id="GO:0005509">
    <property type="term" value="F:calcium ion binding"/>
    <property type="evidence" value="ECO:0007669"/>
    <property type="project" value="InterPro"/>
</dbReference>
<feature type="domain" description="EF-hand" evidence="8">
    <location>
        <begin position="901"/>
        <end position="936"/>
    </location>
</feature>
<keyword evidence="4" id="KW-0106">Calcium</keyword>
<keyword evidence="6" id="KW-0175">Coiled coil</keyword>
<feature type="compositionally biased region" description="Low complexity" evidence="7">
    <location>
        <begin position="175"/>
        <end position="184"/>
    </location>
</feature>
<dbReference type="AlphaFoldDB" id="A0A7S4Q5Z9"/>
<dbReference type="Pfam" id="PF13202">
    <property type="entry name" value="EF-hand_5"/>
    <property type="match status" value="2"/>
</dbReference>